<keyword evidence="4" id="KW-1185">Reference proteome</keyword>
<proteinExistence type="predicted"/>
<reference evidence="3" key="1">
    <citation type="journal article" date="2023" name="Science">
        <title>Genome structures resolve the early diversification of teleost fishes.</title>
        <authorList>
            <person name="Parey E."/>
            <person name="Louis A."/>
            <person name="Montfort J."/>
            <person name="Bouchez O."/>
            <person name="Roques C."/>
            <person name="Iampietro C."/>
            <person name="Lluch J."/>
            <person name="Castinel A."/>
            <person name="Donnadieu C."/>
            <person name="Desvignes T."/>
            <person name="Floi Bucao C."/>
            <person name="Jouanno E."/>
            <person name="Wen M."/>
            <person name="Mejri S."/>
            <person name="Dirks R."/>
            <person name="Jansen H."/>
            <person name="Henkel C."/>
            <person name="Chen W.J."/>
            <person name="Zahm M."/>
            <person name="Cabau C."/>
            <person name="Klopp C."/>
            <person name="Thompson A.W."/>
            <person name="Robinson-Rechavi M."/>
            <person name="Braasch I."/>
            <person name="Lecointre G."/>
            <person name="Bobe J."/>
            <person name="Postlethwait J.H."/>
            <person name="Berthelot C."/>
            <person name="Roest Crollius H."/>
            <person name="Guiguen Y."/>
        </authorList>
    </citation>
    <scope>NUCLEOTIDE SEQUENCE</scope>
    <source>
        <strain evidence="3">WJC10195</strain>
    </source>
</reference>
<dbReference type="InterPro" id="IPR043502">
    <property type="entry name" value="DNA/RNA_pol_sf"/>
</dbReference>
<dbReference type="Pfam" id="PF05380">
    <property type="entry name" value="Peptidase_A17"/>
    <property type="match status" value="1"/>
</dbReference>
<dbReference type="AlphaFoldDB" id="A0A9Q1EWS2"/>
<evidence type="ECO:0000313" key="4">
    <source>
        <dbReference type="Proteomes" id="UP001152622"/>
    </source>
</evidence>
<dbReference type="InterPro" id="IPR040676">
    <property type="entry name" value="DUF5641"/>
</dbReference>
<feature type="region of interest" description="Disordered" evidence="1">
    <location>
        <begin position="1050"/>
        <end position="1098"/>
    </location>
</feature>
<comment type="caution">
    <text evidence="3">The sequence shown here is derived from an EMBL/GenBank/DDBJ whole genome shotgun (WGS) entry which is preliminary data.</text>
</comment>
<dbReference type="InterPro" id="IPR008042">
    <property type="entry name" value="Retrotrans_Pao"/>
</dbReference>
<protein>
    <recommendedName>
        <fullName evidence="2">DUF5641 domain-containing protein</fullName>
    </recommendedName>
</protein>
<dbReference type="Gene3D" id="3.30.70.270">
    <property type="match status" value="1"/>
</dbReference>
<evidence type="ECO:0000259" key="2">
    <source>
        <dbReference type="Pfam" id="PF18701"/>
    </source>
</evidence>
<gene>
    <name evidence="3" type="ORF">SKAU_G00279010</name>
</gene>
<dbReference type="InterPro" id="IPR043128">
    <property type="entry name" value="Rev_trsase/Diguanyl_cyclase"/>
</dbReference>
<dbReference type="Pfam" id="PF18701">
    <property type="entry name" value="DUF5641"/>
    <property type="match status" value="1"/>
</dbReference>
<name>A0A9Q1EWS2_SYNKA</name>
<dbReference type="SUPFAM" id="SSF56672">
    <property type="entry name" value="DNA/RNA polymerases"/>
    <property type="match status" value="1"/>
</dbReference>
<dbReference type="EMBL" id="JAINUF010000011">
    <property type="protein sequence ID" value="KAJ8346500.1"/>
    <property type="molecule type" value="Genomic_DNA"/>
</dbReference>
<dbReference type="OrthoDB" id="5962731at2759"/>
<sequence length="1098" mass="123089">MYSILVTPNPHSVTTPVRLVWNSSQQFNKVSMNDLLLKGPDVLNPIRAVLLRFRMGEYAALGDIRKMYNSVWLKEREVHLHRFLWRDTPEEKIGEYAITRVNIGDRLAGCIAQLAMRETARLTQFAHMKEERRILEEDSYVDDILTSHNDPKRLDELTEGVEEILNAGGFSLKPWVRSGQSGRKGTAKQIHTGRDKEPEHKTLVLPNQLRDVENKALGIGYQVDQDQLYVMTSINFSRRKKKMRVGLNLLEEEVRKGTPDPLTRRELLSQIAGLYDPIGLVTPAKQKGTILVRRAFQEAERGSLTKETWDSPLSVNLREDAIKLFEEYVRLSQVKFHRSLTPSGWRGKPWGVTFSDGSDDAYGAVMYLRWETQRGVEVRLVESKAKLTPLDQKGDVVKAEMCGAVFAARLRGYLEKHGRLEVKHWFHFVDSQTVLGAIQRESYRYQTFFANRVGEIQKAGPVTDWWWIPGPLNIADIVTRGATPEDLGEDSEWQKGPGFLARQMEKWPMKSAAEGAAGAREDVSKLQRKAFSAVLTRAQSKKTPIPDDTGGKGAVAEKSLVKVGGLPETTKREEVSVLMERRPEGRLRGKAIVNLVRPERFSGLARLCGVVAWVRRAAERWLTTRSRAAGQAKWEARDLGERAGKPVLTVRELKTALQDLFLATQEGEVFPGTTLDRLVVSKDEVSGLLLCRGRVQTLEGRESGVPLVPYKAWLGTLLAREALRANHEGLAGTLLRMRLKAWVVQGRRVAKRTVDTCIMSQGEGEDVPAVRDLVKRRSKLKVWGVVFCCMASQAMHADIVEDLPALRELYEFLSRLDQQEVERKAASDGTEWVWILHPADSPHRNGAAEAADHVLKRALGNVGGGGCLTGLEFQTLLYQVANLSNERPINARAQAQEEAVEVVTPNSLLLGRAGPRGDSRGFEFSTYPYKRLRAIQVEVDRFWRQWSQLAGPNLFTRPKWHRMARNVVVGDLVWLADKNALRGQFRLGRVESMAPDKKGVVWDVRVRTCPGCPAPLGGPGEPGRRSTGRMPTTILHRDVRRVVVLLPVEEQEGPVDQGEARRVSPPRAGPSTGTESLGEFREGAPGEIWGPQSPGQKD</sequence>
<feature type="domain" description="DUF5641" evidence="2">
    <location>
        <begin position="931"/>
        <end position="1009"/>
    </location>
</feature>
<organism evidence="3 4">
    <name type="scientific">Synaphobranchus kaupii</name>
    <name type="common">Kaup's arrowtooth eel</name>
    <dbReference type="NCBI Taxonomy" id="118154"/>
    <lineage>
        <taxon>Eukaryota</taxon>
        <taxon>Metazoa</taxon>
        <taxon>Chordata</taxon>
        <taxon>Craniata</taxon>
        <taxon>Vertebrata</taxon>
        <taxon>Euteleostomi</taxon>
        <taxon>Actinopterygii</taxon>
        <taxon>Neopterygii</taxon>
        <taxon>Teleostei</taxon>
        <taxon>Anguilliformes</taxon>
        <taxon>Synaphobranchidae</taxon>
        <taxon>Synaphobranchus</taxon>
    </lineage>
</organism>
<dbReference type="Proteomes" id="UP001152622">
    <property type="component" value="Chromosome 11"/>
</dbReference>
<evidence type="ECO:0000256" key="1">
    <source>
        <dbReference type="SAM" id="MobiDB-lite"/>
    </source>
</evidence>
<accession>A0A9Q1EWS2</accession>
<evidence type="ECO:0000313" key="3">
    <source>
        <dbReference type="EMBL" id="KAJ8346500.1"/>
    </source>
</evidence>
<dbReference type="Gene3D" id="3.10.10.10">
    <property type="entry name" value="HIV Type 1 Reverse Transcriptase, subunit A, domain 1"/>
    <property type="match status" value="1"/>
</dbReference>
<dbReference type="PANTHER" id="PTHR47331">
    <property type="entry name" value="PHD-TYPE DOMAIN-CONTAINING PROTEIN"/>
    <property type="match status" value="1"/>
</dbReference>